<sequence length="311" mass="33918">MGVFQVVGLLTSRHHMTMASTEELLTVAAVARRLGVAPATLRTWDRRYGLGPSSHESGEHRRYCPADLARLTLMRRLITTGVSPSDAAEQAKKHKGKITVEDIIDDFVVREDLVNALHKAAKTLDKNFIEAALRKDLAENGVVKSWSEAIVPLLFLVGNEWEASGQGVEIEHLLTEILKRILRESVDDISKPVNAHPVLLASVGEEMHSLALHALAAALAERKIESFFLGARTPLEALCGMISRSAPPAVFLWAQLPQNADPKFFTDIPAIRPMPRIVLGGPGWDGDACKDVAVVHDLSQACAEIERAVGL</sequence>
<dbReference type="InterPro" id="IPR000551">
    <property type="entry name" value="MerR-type_HTH_dom"/>
</dbReference>
<protein>
    <submittedName>
        <fullName evidence="3">Unannotated protein</fullName>
    </submittedName>
</protein>
<proteinExistence type="predicted"/>
<dbReference type="InterPro" id="IPR009061">
    <property type="entry name" value="DNA-bd_dom_put_sf"/>
</dbReference>
<dbReference type="SUPFAM" id="SSF46955">
    <property type="entry name" value="Putative DNA-binding domain"/>
    <property type="match status" value="1"/>
</dbReference>
<dbReference type="Gene3D" id="1.10.1240.10">
    <property type="entry name" value="Methionine synthase domain"/>
    <property type="match status" value="1"/>
</dbReference>
<reference evidence="3" key="1">
    <citation type="submission" date="2020-05" db="EMBL/GenBank/DDBJ databases">
        <authorList>
            <person name="Chiriac C."/>
            <person name="Salcher M."/>
            <person name="Ghai R."/>
            <person name="Kavagutti S V."/>
        </authorList>
    </citation>
    <scope>NUCLEOTIDE SEQUENCE</scope>
</reference>
<evidence type="ECO:0000256" key="1">
    <source>
        <dbReference type="ARBA" id="ARBA00023125"/>
    </source>
</evidence>
<organism evidence="3">
    <name type="scientific">freshwater metagenome</name>
    <dbReference type="NCBI Taxonomy" id="449393"/>
    <lineage>
        <taxon>unclassified sequences</taxon>
        <taxon>metagenomes</taxon>
        <taxon>ecological metagenomes</taxon>
    </lineage>
</organism>
<gene>
    <name evidence="3" type="ORF">UFOPK4303_01118</name>
</gene>
<feature type="domain" description="HTH merR-type" evidence="2">
    <location>
        <begin position="24"/>
        <end position="93"/>
    </location>
</feature>
<dbReference type="Gene3D" id="1.10.1660.10">
    <property type="match status" value="1"/>
</dbReference>
<dbReference type="EMBL" id="CAFBQI010000114">
    <property type="protein sequence ID" value="CAB5053126.1"/>
    <property type="molecule type" value="Genomic_DNA"/>
</dbReference>
<evidence type="ECO:0000259" key="2">
    <source>
        <dbReference type="PROSITE" id="PS50937"/>
    </source>
</evidence>
<dbReference type="PROSITE" id="PS50937">
    <property type="entry name" value="HTH_MERR_2"/>
    <property type="match status" value="1"/>
</dbReference>
<dbReference type="Gene3D" id="3.40.50.280">
    <property type="entry name" value="Cobalamin-binding domain"/>
    <property type="match status" value="1"/>
</dbReference>
<dbReference type="PANTHER" id="PTHR30204">
    <property type="entry name" value="REDOX-CYCLING DRUG-SENSING TRANSCRIPTIONAL ACTIVATOR SOXR"/>
    <property type="match status" value="1"/>
</dbReference>
<dbReference type="CDD" id="cd01104">
    <property type="entry name" value="HTH_MlrA-CarA"/>
    <property type="match status" value="1"/>
</dbReference>
<dbReference type="SMART" id="SM00422">
    <property type="entry name" value="HTH_MERR"/>
    <property type="match status" value="1"/>
</dbReference>
<dbReference type="InterPro" id="IPR047057">
    <property type="entry name" value="MerR_fam"/>
</dbReference>
<dbReference type="GO" id="GO:0003700">
    <property type="term" value="F:DNA-binding transcription factor activity"/>
    <property type="evidence" value="ECO:0007669"/>
    <property type="project" value="InterPro"/>
</dbReference>
<accession>A0A6J7TJU5</accession>
<dbReference type="InterPro" id="IPR036594">
    <property type="entry name" value="Meth_synthase_dom"/>
</dbReference>
<keyword evidence="1" id="KW-0238">DNA-binding</keyword>
<name>A0A6J7TJU5_9ZZZZ</name>
<dbReference type="Pfam" id="PF13411">
    <property type="entry name" value="MerR_1"/>
    <property type="match status" value="1"/>
</dbReference>
<dbReference type="AlphaFoldDB" id="A0A6J7TJU5"/>
<dbReference type="PANTHER" id="PTHR30204:SF97">
    <property type="entry name" value="MERR FAMILY REGULATORY PROTEIN"/>
    <property type="match status" value="1"/>
</dbReference>
<evidence type="ECO:0000313" key="3">
    <source>
        <dbReference type="EMBL" id="CAB5053126.1"/>
    </source>
</evidence>
<dbReference type="GO" id="GO:0003677">
    <property type="term" value="F:DNA binding"/>
    <property type="evidence" value="ECO:0007669"/>
    <property type="project" value="UniProtKB-KW"/>
</dbReference>